<accession>A0A2I1I5K2</accession>
<dbReference type="InterPro" id="IPR020568">
    <property type="entry name" value="Ribosomal_Su5_D2-typ_SF"/>
</dbReference>
<dbReference type="GO" id="GO:0004252">
    <property type="term" value="F:serine-type endopeptidase activity"/>
    <property type="evidence" value="ECO:0007669"/>
    <property type="project" value="UniProtKB-UniRule"/>
</dbReference>
<feature type="active site" evidence="1">
    <location>
        <position position="310"/>
    </location>
</feature>
<dbReference type="AlphaFoldDB" id="A0A2I1I5K2"/>
<feature type="domain" description="Lon proteolytic" evidence="4">
    <location>
        <begin position="305"/>
        <end position="403"/>
    </location>
</feature>
<evidence type="ECO:0000256" key="2">
    <source>
        <dbReference type="SAM" id="MobiDB-lite"/>
    </source>
</evidence>
<keyword evidence="3" id="KW-0812">Transmembrane</keyword>
<dbReference type="Pfam" id="PF05362">
    <property type="entry name" value="Lon_C"/>
    <property type="match status" value="1"/>
</dbReference>
<dbReference type="PANTHER" id="PTHR10046">
    <property type="entry name" value="ATP DEPENDENT LON PROTEASE FAMILY MEMBER"/>
    <property type="match status" value="1"/>
</dbReference>
<dbReference type="EC" id="3.4.21.53" evidence="1"/>
<organism evidence="5 6">
    <name type="scientific">Schaalia turicensis</name>
    <dbReference type="NCBI Taxonomy" id="131111"/>
    <lineage>
        <taxon>Bacteria</taxon>
        <taxon>Bacillati</taxon>
        <taxon>Actinomycetota</taxon>
        <taxon>Actinomycetes</taxon>
        <taxon>Actinomycetales</taxon>
        <taxon>Actinomycetaceae</taxon>
        <taxon>Schaalia</taxon>
    </lineage>
</organism>
<keyword evidence="1" id="KW-0720">Serine protease</keyword>
<feature type="compositionally biased region" description="Polar residues" evidence="2">
    <location>
        <begin position="100"/>
        <end position="109"/>
    </location>
</feature>
<dbReference type="GO" id="GO:0005524">
    <property type="term" value="F:ATP binding"/>
    <property type="evidence" value="ECO:0007669"/>
    <property type="project" value="InterPro"/>
</dbReference>
<dbReference type="PROSITE" id="PS51786">
    <property type="entry name" value="LON_PROTEOLYTIC"/>
    <property type="match status" value="1"/>
</dbReference>
<dbReference type="SUPFAM" id="SSF54211">
    <property type="entry name" value="Ribosomal protein S5 domain 2-like"/>
    <property type="match status" value="1"/>
</dbReference>
<dbReference type="Proteomes" id="UP000234545">
    <property type="component" value="Unassembled WGS sequence"/>
</dbReference>
<evidence type="ECO:0000313" key="6">
    <source>
        <dbReference type="Proteomes" id="UP000234545"/>
    </source>
</evidence>
<dbReference type="InterPro" id="IPR014721">
    <property type="entry name" value="Ribsml_uS5_D2-typ_fold_subgr"/>
</dbReference>
<dbReference type="InterPro" id="IPR008269">
    <property type="entry name" value="Lon_proteolytic"/>
</dbReference>
<dbReference type="OrthoDB" id="2356897at2"/>
<keyword evidence="1" id="KW-0378">Hydrolase</keyword>
<evidence type="ECO:0000256" key="3">
    <source>
        <dbReference type="SAM" id="Phobius"/>
    </source>
</evidence>
<gene>
    <name evidence="5" type="ORF">CYJ25_04065</name>
</gene>
<comment type="similarity">
    <text evidence="1">Belongs to the peptidase S16 family.</text>
</comment>
<dbReference type="GO" id="GO:0006508">
    <property type="term" value="P:proteolysis"/>
    <property type="evidence" value="ECO:0007669"/>
    <property type="project" value="UniProtKB-KW"/>
</dbReference>
<keyword evidence="3" id="KW-1133">Transmembrane helix</keyword>
<dbReference type="InterPro" id="IPR027065">
    <property type="entry name" value="Lon_Prtase"/>
</dbReference>
<evidence type="ECO:0000259" key="4">
    <source>
        <dbReference type="PROSITE" id="PS51786"/>
    </source>
</evidence>
<dbReference type="InterPro" id="IPR036034">
    <property type="entry name" value="PDZ_sf"/>
</dbReference>
<evidence type="ECO:0000313" key="5">
    <source>
        <dbReference type="EMBL" id="PKY66410.1"/>
    </source>
</evidence>
<dbReference type="Gene3D" id="3.30.230.10">
    <property type="match status" value="1"/>
</dbReference>
<dbReference type="GO" id="GO:0030163">
    <property type="term" value="P:protein catabolic process"/>
    <property type="evidence" value="ECO:0007669"/>
    <property type="project" value="InterPro"/>
</dbReference>
<dbReference type="SUPFAM" id="SSF50156">
    <property type="entry name" value="PDZ domain-like"/>
    <property type="match status" value="1"/>
</dbReference>
<keyword evidence="1" id="KW-0645">Protease</keyword>
<comment type="caution">
    <text evidence="5">The sequence shown here is derived from an EMBL/GenBank/DDBJ whole genome shotgun (WGS) entry which is preliminary data.</text>
</comment>
<dbReference type="EMBL" id="PKKJ01000003">
    <property type="protein sequence ID" value="PKY66410.1"/>
    <property type="molecule type" value="Genomic_DNA"/>
</dbReference>
<feature type="active site" evidence="1">
    <location>
        <position position="355"/>
    </location>
</feature>
<keyword evidence="3" id="KW-0472">Membrane</keyword>
<reference evidence="5 6" key="1">
    <citation type="submission" date="2017-12" db="EMBL/GenBank/DDBJ databases">
        <title>Phylogenetic diversity of female urinary microbiome.</title>
        <authorList>
            <person name="Thomas-White K."/>
            <person name="Wolfe A.J."/>
        </authorList>
    </citation>
    <scope>NUCLEOTIDE SEQUENCE [LARGE SCALE GENOMIC DNA]</scope>
    <source>
        <strain evidence="5 6">UMB0250</strain>
    </source>
</reference>
<sequence length="415" mass="43439">MPLGQTMGDNDPVSIDERQDHRLLTGELEEATVRSENTADTPSQRVKKWMPSRPTTAAIAGGVILGVALFVIPMPYVLESPGPTFNVVGSYRGTDLITFSGTDPDSGQSVAVEPSTESEDGVGQLRMVTVSQRGGPSARLNLAELVMGYFDSKSVLVPYEEEYPSDISQEEVDQAQSALMSNSQSTAEVAALESLGWDVPASVRVVQAVKGTNAEDSVQSGDLLVSLTDAQEVVHPIDRASTVFALVKTIPAGTTLTLTVERDGEQVDIPITTVAAPEGHQGSRLGVYLSVEATLPFDIQFNLKDVGGPSAGMMFALGIIDRMTPGALAGTESIAGTGTMSYDGEVGAIGGIVQKMWGAKRDGASWFLAPSSNCDEVVGNVPEGLSVVSVSTLSEARTAVETIAAGQGDTLPTCE</sequence>
<evidence type="ECO:0000256" key="1">
    <source>
        <dbReference type="PROSITE-ProRule" id="PRU01122"/>
    </source>
</evidence>
<feature type="transmembrane region" description="Helical" evidence="3">
    <location>
        <begin position="57"/>
        <end position="78"/>
    </location>
</feature>
<protein>
    <recommendedName>
        <fullName evidence="1">endopeptidase La</fullName>
        <ecNumber evidence="1">3.4.21.53</ecNumber>
    </recommendedName>
</protein>
<comment type="catalytic activity">
    <reaction evidence="1">
        <text>Hydrolysis of proteins in presence of ATP.</text>
        <dbReference type="EC" id="3.4.21.53"/>
    </reaction>
</comment>
<name>A0A2I1I5K2_9ACTO</name>
<feature type="region of interest" description="Disordered" evidence="2">
    <location>
        <begin position="100"/>
        <end position="121"/>
    </location>
</feature>
<proteinExistence type="inferred from homology"/>
<dbReference type="GO" id="GO:0004176">
    <property type="term" value="F:ATP-dependent peptidase activity"/>
    <property type="evidence" value="ECO:0007669"/>
    <property type="project" value="UniProtKB-UniRule"/>
</dbReference>